<evidence type="ECO:0000256" key="2">
    <source>
        <dbReference type="ARBA" id="ARBA00022723"/>
    </source>
</evidence>
<proteinExistence type="inferred from homology"/>
<dbReference type="InterPro" id="IPR004330">
    <property type="entry name" value="FAR1_DNA_bnd_dom"/>
</dbReference>
<dbReference type="InterPro" id="IPR006564">
    <property type="entry name" value="Znf_PMZ"/>
</dbReference>
<sequence>MGRNEDEVHIRKSNNLDLNVEHDCNRSPKSSNVNGAASGCSSKLKLGTEFESDEQAYIYYHKYAELAGFGVRKDWVNRSKVHGRVMSRKFTCSRQGHRKKDKRDINVKRHRKETRTGCLAHMVITRQPNGKYLVTQFEAEHNHEDVKLTKAEELLILPLSRKTDSTESSETESMKNLEIQSKLSLQLLGLRFCPPESFNDFQINDDIFLKSGRTRDMKEGDAARLMYYFNRQHFINPSFFYSLQLDIDDKVSNIFWADDNMISEYGHFGDVVCLDTSCVRNTNSRPFVQLVGLNNHRHVVIFGAAFLYDDSVDSFKWLVSTFIDAMSGKKPKFILSDQDATVVQAIHAVLPETSHCTCAWQMYSIALKHLRRSVKEYESFVTDFRSCIFGHEHEDDFVRAWDFMLEKHRLCNNAWLKWMFREKEKWAVAYGRNTFFVERDGTHMIELFADKLRSFLSPDIDVLCFFKHFESVVNEQRYSELESTLEMEKHAPVLMTDAIMLKHPSESYTPSAFEVFQREYEKCLDIVIKKCGERDSRIDYKAKTYEKSREFSVVFNSHNGMVTCNCMKFEHVGFLCSHALKVLDHQNIKIVPSCYILSRWTRDARVLPAVENNIYAEDDNRNIIATRYKDLCRGIIKISARAAVSDPAFEFASRQLDEVMQGIEKILSFKSFDKAKGDCGAESADNRLDGVDIDGNEFECPDVEDVLQGTGETESMVPNNDQLNCCDVQFPSSSGGLVVRSSLPETVLSVACAPSTYISSPSPTPSLSPLTQGLYTIEASQMVQSMYQASNLTINQQSNPNMYDPNFYSNQHHSPSHAQFLQKPKMKLDNSILRDLMSAEFCLRSHYLGIHFAFLQCVRNKTI</sequence>
<keyword evidence="3 5" id="KW-0863">Zinc-finger</keyword>
<comment type="similarity">
    <text evidence="1 6">Belongs to the FHY3/FAR1 family.</text>
</comment>
<feature type="domain" description="SWIM-type" evidence="7">
    <location>
        <begin position="551"/>
        <end position="587"/>
    </location>
</feature>
<dbReference type="GO" id="GO:0005634">
    <property type="term" value="C:nucleus"/>
    <property type="evidence" value="ECO:0007669"/>
    <property type="project" value="UniProtKB-SubCell"/>
</dbReference>
<dbReference type="Pfam" id="PF10551">
    <property type="entry name" value="MULE"/>
    <property type="match status" value="1"/>
</dbReference>
<evidence type="ECO:0000256" key="5">
    <source>
        <dbReference type="PROSITE-ProRule" id="PRU00325"/>
    </source>
</evidence>
<keyword evidence="9" id="KW-1185">Reference proteome</keyword>
<evidence type="ECO:0000256" key="6">
    <source>
        <dbReference type="RuleBase" id="RU367018"/>
    </source>
</evidence>
<dbReference type="PANTHER" id="PTHR31669:SF279">
    <property type="entry name" value="PROTEIN FAR1-RELATED SEQUENCE"/>
    <property type="match status" value="1"/>
</dbReference>
<dbReference type="Pfam" id="PF04434">
    <property type="entry name" value="SWIM"/>
    <property type="match status" value="1"/>
</dbReference>
<name>A0ABD3E814_9LAMI</name>
<dbReference type="SMART" id="SM00575">
    <property type="entry name" value="ZnF_PMZ"/>
    <property type="match status" value="1"/>
</dbReference>
<dbReference type="InterPro" id="IPR018289">
    <property type="entry name" value="MULE_transposase_dom"/>
</dbReference>
<evidence type="ECO:0000256" key="1">
    <source>
        <dbReference type="ARBA" id="ARBA00005889"/>
    </source>
</evidence>
<dbReference type="Proteomes" id="UP001632038">
    <property type="component" value="Unassembled WGS sequence"/>
</dbReference>
<evidence type="ECO:0000313" key="8">
    <source>
        <dbReference type="EMBL" id="KAL3650478.1"/>
    </source>
</evidence>
<organism evidence="8 9">
    <name type="scientific">Castilleja foliolosa</name>
    <dbReference type="NCBI Taxonomy" id="1961234"/>
    <lineage>
        <taxon>Eukaryota</taxon>
        <taxon>Viridiplantae</taxon>
        <taxon>Streptophyta</taxon>
        <taxon>Embryophyta</taxon>
        <taxon>Tracheophyta</taxon>
        <taxon>Spermatophyta</taxon>
        <taxon>Magnoliopsida</taxon>
        <taxon>eudicotyledons</taxon>
        <taxon>Gunneridae</taxon>
        <taxon>Pentapetalae</taxon>
        <taxon>asterids</taxon>
        <taxon>lamiids</taxon>
        <taxon>Lamiales</taxon>
        <taxon>Orobanchaceae</taxon>
        <taxon>Pedicularideae</taxon>
        <taxon>Castillejinae</taxon>
        <taxon>Castilleja</taxon>
    </lineage>
</organism>
<comment type="caution">
    <text evidence="8">The sequence shown here is derived from an EMBL/GenBank/DDBJ whole genome shotgun (WGS) entry which is preliminary data.</text>
</comment>
<dbReference type="Pfam" id="PF03101">
    <property type="entry name" value="FAR1"/>
    <property type="match status" value="1"/>
</dbReference>
<gene>
    <name evidence="8" type="ORF">CASFOL_006881</name>
</gene>
<dbReference type="GO" id="GO:0008270">
    <property type="term" value="F:zinc ion binding"/>
    <property type="evidence" value="ECO:0007669"/>
    <property type="project" value="UniProtKB-UniRule"/>
</dbReference>
<dbReference type="PANTHER" id="PTHR31669">
    <property type="entry name" value="PROTEIN FAR1-RELATED SEQUENCE 10-RELATED"/>
    <property type="match status" value="1"/>
</dbReference>
<evidence type="ECO:0000256" key="3">
    <source>
        <dbReference type="ARBA" id="ARBA00022771"/>
    </source>
</evidence>
<comment type="subcellular location">
    <subcellularLocation>
        <location evidence="6">Nucleus</location>
    </subcellularLocation>
</comment>
<accession>A0ABD3E814</accession>
<dbReference type="AlphaFoldDB" id="A0ABD3E814"/>
<keyword evidence="6" id="KW-0539">Nucleus</keyword>
<evidence type="ECO:0000256" key="4">
    <source>
        <dbReference type="ARBA" id="ARBA00022833"/>
    </source>
</evidence>
<evidence type="ECO:0000313" key="9">
    <source>
        <dbReference type="Proteomes" id="UP001632038"/>
    </source>
</evidence>
<dbReference type="InterPro" id="IPR031052">
    <property type="entry name" value="FHY3/FAR1"/>
</dbReference>
<keyword evidence="4 6" id="KW-0862">Zinc</keyword>
<comment type="function">
    <text evidence="6">Putative transcription activator involved in regulating light control of development.</text>
</comment>
<dbReference type="InterPro" id="IPR007527">
    <property type="entry name" value="Znf_SWIM"/>
</dbReference>
<protein>
    <recommendedName>
        <fullName evidence="6">Protein FAR1-RELATED SEQUENCE</fullName>
    </recommendedName>
</protein>
<keyword evidence="2 6" id="KW-0479">Metal-binding</keyword>
<dbReference type="EMBL" id="JAVIJP010000007">
    <property type="protein sequence ID" value="KAL3650478.1"/>
    <property type="molecule type" value="Genomic_DNA"/>
</dbReference>
<dbReference type="GO" id="GO:0006355">
    <property type="term" value="P:regulation of DNA-templated transcription"/>
    <property type="evidence" value="ECO:0007669"/>
    <property type="project" value="UniProtKB-UniRule"/>
</dbReference>
<reference evidence="9" key="1">
    <citation type="journal article" date="2024" name="IScience">
        <title>Strigolactones Initiate the Formation of Haustorium-like Structures in Castilleja.</title>
        <authorList>
            <person name="Buerger M."/>
            <person name="Peterson D."/>
            <person name="Chory J."/>
        </authorList>
    </citation>
    <scope>NUCLEOTIDE SEQUENCE [LARGE SCALE GENOMIC DNA]</scope>
</reference>
<evidence type="ECO:0000259" key="7">
    <source>
        <dbReference type="PROSITE" id="PS50966"/>
    </source>
</evidence>
<dbReference type="PROSITE" id="PS50966">
    <property type="entry name" value="ZF_SWIM"/>
    <property type="match status" value="1"/>
</dbReference>